<protein>
    <recommendedName>
        <fullName evidence="3">C2H2-type domain-containing protein</fullName>
    </recommendedName>
</protein>
<feature type="compositionally biased region" description="Polar residues" evidence="2">
    <location>
        <begin position="682"/>
        <end position="709"/>
    </location>
</feature>
<dbReference type="GO" id="GO:0008270">
    <property type="term" value="F:zinc ion binding"/>
    <property type="evidence" value="ECO:0007669"/>
    <property type="project" value="UniProtKB-KW"/>
</dbReference>
<comment type="caution">
    <text evidence="4">The sequence shown here is derived from an EMBL/GenBank/DDBJ whole genome shotgun (WGS) entry which is preliminary data.</text>
</comment>
<feature type="non-terminal residue" evidence="4">
    <location>
        <position position="1"/>
    </location>
</feature>
<feature type="region of interest" description="Disordered" evidence="2">
    <location>
        <begin position="331"/>
        <end position="370"/>
    </location>
</feature>
<feature type="compositionally biased region" description="Basic and acidic residues" evidence="2">
    <location>
        <begin position="639"/>
        <end position="668"/>
    </location>
</feature>
<evidence type="ECO:0000259" key="3">
    <source>
        <dbReference type="PROSITE" id="PS50157"/>
    </source>
</evidence>
<feature type="region of interest" description="Disordered" evidence="2">
    <location>
        <begin position="152"/>
        <end position="204"/>
    </location>
</feature>
<dbReference type="SMART" id="SM00355">
    <property type="entry name" value="ZnF_C2H2"/>
    <property type="match status" value="2"/>
</dbReference>
<feature type="compositionally biased region" description="Basic and acidic residues" evidence="2">
    <location>
        <begin position="186"/>
        <end position="200"/>
    </location>
</feature>
<keyword evidence="1" id="KW-0862">Zinc</keyword>
<dbReference type="PROSITE" id="PS50157">
    <property type="entry name" value="ZINC_FINGER_C2H2_2"/>
    <property type="match status" value="1"/>
</dbReference>
<keyword evidence="1" id="KW-0863">Zinc-finger</keyword>
<evidence type="ECO:0000256" key="2">
    <source>
        <dbReference type="SAM" id="MobiDB-lite"/>
    </source>
</evidence>
<proteinExistence type="predicted"/>
<dbReference type="EMBL" id="CAJVCH010571686">
    <property type="protein sequence ID" value="CAG7838261.1"/>
    <property type="molecule type" value="Genomic_DNA"/>
</dbReference>
<feature type="compositionally biased region" description="Low complexity" evidence="2">
    <location>
        <begin position="755"/>
        <end position="792"/>
    </location>
</feature>
<gene>
    <name evidence="4" type="ORF">AFUS01_LOCUS47248</name>
</gene>
<organism evidence="4 5">
    <name type="scientific">Allacma fusca</name>
    <dbReference type="NCBI Taxonomy" id="39272"/>
    <lineage>
        <taxon>Eukaryota</taxon>
        <taxon>Metazoa</taxon>
        <taxon>Ecdysozoa</taxon>
        <taxon>Arthropoda</taxon>
        <taxon>Hexapoda</taxon>
        <taxon>Collembola</taxon>
        <taxon>Symphypleona</taxon>
        <taxon>Sminthuridae</taxon>
        <taxon>Allacma</taxon>
    </lineage>
</organism>
<dbReference type="InterPro" id="IPR013087">
    <property type="entry name" value="Znf_C2H2_type"/>
</dbReference>
<feature type="compositionally biased region" description="Basic and acidic residues" evidence="2">
    <location>
        <begin position="274"/>
        <end position="290"/>
    </location>
</feature>
<feature type="domain" description="C2H2-type" evidence="3">
    <location>
        <begin position="555"/>
        <end position="578"/>
    </location>
</feature>
<evidence type="ECO:0000256" key="1">
    <source>
        <dbReference type="PROSITE-ProRule" id="PRU00042"/>
    </source>
</evidence>
<keyword evidence="1" id="KW-0479">Metal-binding</keyword>
<feature type="compositionally biased region" description="Polar residues" evidence="2">
    <location>
        <begin position="729"/>
        <end position="740"/>
    </location>
</feature>
<feature type="compositionally biased region" description="Basic residues" evidence="2">
    <location>
        <begin position="160"/>
        <end position="171"/>
    </location>
</feature>
<dbReference type="PROSITE" id="PS00028">
    <property type="entry name" value="ZINC_FINGER_C2H2_1"/>
    <property type="match status" value="1"/>
</dbReference>
<feature type="compositionally biased region" description="Low complexity" evidence="2">
    <location>
        <begin position="331"/>
        <end position="346"/>
    </location>
</feature>
<name>A0A8J2Q7D8_9HEXA</name>
<sequence length="800" mass="85996">ILKEFQSTSSPTLHTEFTYFEDIRSQHPNSKTLYRNRMASPLLQPSVLTKVAIMESCANCSFVFTSSSSRTKAVELVIEASQSGGSSPGKVAVGDAFAFIQNMTREDDMVVPICSDCAPPLTRAYVEVKKLSQLRATDSYFAQQLRLSQDLKGGSLGSKKGAKRRLGKNKGPKTQAKKAIVSSKGKGLEAKEKTNNDSKKPPSRAKIVFDSLSSSNIINGPSSELSRPSRSAKLTAMVLMASSWDKEPLVFEENKKPARTSQPASTTTKSNWLKSEESFGKPSGKPEKGPTKRKAPTPPTLTKKPKLETVTEDLDAVSWKLNKKKLKKAALVNVSKATSISPPSRSKPSKGQDKESTSMTSLSDQRVIPESVSVPKLEPVVQHKPKKIKKGGKVTEEFVQAKVDIANVISKKDSKSDKKTKISKAKVLLPKVFKKLNTESAVDRKKLKGAKMIVTDDPVVNPVTGSDQALDLTLKMSPTLSNDLHKSSKKSEKLKLPKPNKALNSVETIGSVKSNAKKPPISTEQLSHAKAGKIKEKTKLKEDKNSVDDAKGKKFLCNSCDKTFSARWNLRRHELLVHELASSSPPFNCPNCSQLFEVKQSFFEHRMSGPCATSTVVSPTQNKPPVVSIRPSIPQVTKKSQDPEKDIPKPKPKEIPDGKKAAKRKVPEKSPTPTKVPKDSTDTGNSANSSPDTSSGSQKTKQDAINQLFDSVKAAAEAKNSLKPEVQAVETTSTSGATHESNSKDAKSSDQPATSAESSEKSAASPVSSSSVNNNASSSAGAGNNSSGPAENPNGAGVGA</sequence>
<dbReference type="AlphaFoldDB" id="A0A8J2Q7D8"/>
<evidence type="ECO:0000313" key="5">
    <source>
        <dbReference type="Proteomes" id="UP000708208"/>
    </source>
</evidence>
<feature type="compositionally biased region" description="Polar residues" evidence="2">
    <location>
        <begin position="259"/>
        <end position="273"/>
    </location>
</feature>
<feature type="region of interest" description="Disordered" evidence="2">
    <location>
        <begin position="253"/>
        <end position="309"/>
    </location>
</feature>
<feature type="compositionally biased region" description="Polar residues" evidence="2">
    <location>
        <begin position="611"/>
        <end position="623"/>
    </location>
</feature>
<feature type="region of interest" description="Disordered" evidence="2">
    <location>
        <begin position="611"/>
        <end position="800"/>
    </location>
</feature>
<evidence type="ECO:0000313" key="4">
    <source>
        <dbReference type="EMBL" id="CAG7838261.1"/>
    </source>
</evidence>
<accession>A0A8J2Q7D8</accession>
<keyword evidence="5" id="KW-1185">Reference proteome</keyword>
<dbReference type="Proteomes" id="UP000708208">
    <property type="component" value="Unassembled WGS sequence"/>
</dbReference>
<reference evidence="4" key="1">
    <citation type="submission" date="2021-06" db="EMBL/GenBank/DDBJ databases">
        <authorList>
            <person name="Hodson N. C."/>
            <person name="Mongue J. A."/>
            <person name="Jaron S. K."/>
        </authorList>
    </citation>
    <scope>NUCLEOTIDE SEQUENCE</scope>
</reference>